<proteinExistence type="predicted"/>
<feature type="region of interest" description="Disordered" evidence="2">
    <location>
        <begin position="56"/>
        <end position="79"/>
    </location>
</feature>
<keyword evidence="6" id="KW-1185">Reference proteome</keyword>
<dbReference type="EMBL" id="BAAAMR010000032">
    <property type="protein sequence ID" value="GAA2141539.1"/>
    <property type="molecule type" value="Genomic_DNA"/>
</dbReference>
<sequence length="110" mass="11546">MAQKVQIILTDDVDGGEAAETVSFAIDGAAYEIDLSEANAAKLRASLHPFMGGGRRLKAVRGGKTTGRTGTAPGAGRSGDIRAWAREQGIAVNDRGRIPANVIEQYRAAH</sequence>
<dbReference type="InterPro" id="IPR036625">
    <property type="entry name" value="E3-bd_dom_sf"/>
</dbReference>
<feature type="compositionally biased region" description="Low complexity" evidence="2">
    <location>
        <begin position="62"/>
        <end position="75"/>
    </location>
</feature>
<accession>A0ABN2ZFP2</accession>
<evidence type="ECO:0000259" key="4">
    <source>
        <dbReference type="Pfam" id="PF23359"/>
    </source>
</evidence>
<evidence type="ECO:0000256" key="2">
    <source>
        <dbReference type="SAM" id="MobiDB-lite"/>
    </source>
</evidence>
<dbReference type="RefSeq" id="WP_344268735.1">
    <property type="nucleotide sequence ID" value="NZ_BAAAMR010000032.1"/>
</dbReference>
<evidence type="ECO:0000313" key="6">
    <source>
        <dbReference type="Proteomes" id="UP001501020"/>
    </source>
</evidence>
<evidence type="ECO:0000259" key="3">
    <source>
        <dbReference type="Pfam" id="PF11774"/>
    </source>
</evidence>
<dbReference type="InterPro" id="IPR042261">
    <property type="entry name" value="Lsr2-like_dimerization"/>
</dbReference>
<name>A0ABN2ZFP2_9ACTN</name>
<feature type="domain" description="Lsr2 DNA-binding" evidence="4">
    <location>
        <begin position="76"/>
        <end position="109"/>
    </location>
</feature>
<protein>
    <submittedName>
        <fullName evidence="5">Lsr2 family protein</fullName>
    </submittedName>
</protein>
<dbReference type="Gene3D" id="4.10.320.10">
    <property type="entry name" value="E3-binding domain"/>
    <property type="match status" value="1"/>
</dbReference>
<dbReference type="InterPro" id="IPR024412">
    <property type="entry name" value="Lsr2_dim_dom"/>
</dbReference>
<keyword evidence="1" id="KW-0238">DNA-binding</keyword>
<dbReference type="Gene3D" id="3.30.60.230">
    <property type="entry name" value="Lsr2, dimerization domain"/>
    <property type="match status" value="1"/>
</dbReference>
<evidence type="ECO:0000313" key="5">
    <source>
        <dbReference type="EMBL" id="GAA2141539.1"/>
    </source>
</evidence>
<reference evidence="5 6" key="1">
    <citation type="journal article" date="2019" name="Int. J. Syst. Evol. Microbiol.">
        <title>The Global Catalogue of Microorganisms (GCM) 10K type strain sequencing project: providing services to taxonomists for standard genome sequencing and annotation.</title>
        <authorList>
            <consortium name="The Broad Institute Genomics Platform"/>
            <consortium name="The Broad Institute Genome Sequencing Center for Infectious Disease"/>
            <person name="Wu L."/>
            <person name="Ma J."/>
        </authorList>
    </citation>
    <scope>NUCLEOTIDE SEQUENCE [LARGE SCALE GENOMIC DNA]</scope>
    <source>
        <strain evidence="5 6">JCM 13850</strain>
    </source>
</reference>
<gene>
    <name evidence="5" type="ORF">GCM10009727_39190</name>
</gene>
<dbReference type="InterPro" id="IPR055370">
    <property type="entry name" value="Lsr2_DNA-bd"/>
</dbReference>
<feature type="domain" description="Lsr2 dimerization" evidence="3">
    <location>
        <begin position="1"/>
        <end position="57"/>
    </location>
</feature>
<dbReference type="Proteomes" id="UP001501020">
    <property type="component" value="Unassembled WGS sequence"/>
</dbReference>
<comment type="caution">
    <text evidence="5">The sequence shown here is derived from an EMBL/GenBank/DDBJ whole genome shotgun (WGS) entry which is preliminary data.</text>
</comment>
<dbReference type="Pfam" id="PF23359">
    <property type="entry name" value="Lsr2_DNA-bd"/>
    <property type="match status" value="1"/>
</dbReference>
<dbReference type="Pfam" id="PF11774">
    <property type="entry name" value="Lsr2"/>
    <property type="match status" value="1"/>
</dbReference>
<organism evidence="5 6">
    <name type="scientific">Actinomadura napierensis</name>
    <dbReference type="NCBI Taxonomy" id="267854"/>
    <lineage>
        <taxon>Bacteria</taxon>
        <taxon>Bacillati</taxon>
        <taxon>Actinomycetota</taxon>
        <taxon>Actinomycetes</taxon>
        <taxon>Streptosporangiales</taxon>
        <taxon>Thermomonosporaceae</taxon>
        <taxon>Actinomadura</taxon>
    </lineage>
</organism>
<evidence type="ECO:0000256" key="1">
    <source>
        <dbReference type="ARBA" id="ARBA00023125"/>
    </source>
</evidence>